<feature type="compositionally biased region" description="Polar residues" evidence="12">
    <location>
        <begin position="870"/>
        <end position="880"/>
    </location>
</feature>
<reference evidence="15 16" key="1">
    <citation type="journal article" date="2018" name="Nat. Ecol. Evol.">
        <title>Genomic signatures of mitonuclear coevolution across populations of Tigriopus californicus.</title>
        <authorList>
            <person name="Barreto F.S."/>
            <person name="Watson E.T."/>
            <person name="Lima T.G."/>
            <person name="Willett C.S."/>
            <person name="Edmands S."/>
            <person name="Li W."/>
            <person name="Burton R.S."/>
        </authorList>
    </citation>
    <scope>NUCLEOTIDE SEQUENCE [LARGE SCALE GENOMIC DNA]</scope>
    <source>
        <strain evidence="15 16">San Diego</strain>
    </source>
</reference>
<feature type="compositionally biased region" description="Polar residues" evidence="12">
    <location>
        <begin position="961"/>
        <end position="980"/>
    </location>
</feature>
<evidence type="ECO:0000256" key="3">
    <source>
        <dbReference type="ARBA" id="ARBA00022737"/>
    </source>
</evidence>
<keyword evidence="7" id="KW-0223">Dioxygenase</keyword>
<evidence type="ECO:0000256" key="10">
    <source>
        <dbReference type="PROSITE-ProRule" id="PRU00146"/>
    </source>
</evidence>
<dbReference type="GO" id="GO:0006355">
    <property type="term" value="P:regulation of DNA-templated transcription"/>
    <property type="evidence" value="ECO:0007669"/>
    <property type="project" value="TreeGrafter"/>
</dbReference>
<dbReference type="PANTHER" id="PTHR10694:SF33">
    <property type="entry name" value="LYSINE-SPECIFIC DEMETHYLASE 5"/>
    <property type="match status" value="1"/>
</dbReference>
<gene>
    <name evidence="15" type="ORF">TCAL_02904</name>
</gene>
<evidence type="ECO:0000256" key="7">
    <source>
        <dbReference type="ARBA" id="ARBA00022964"/>
    </source>
</evidence>
<dbReference type="Gene3D" id="3.30.40.10">
    <property type="entry name" value="Zinc/RING finger domain, C3HC4 (zinc finger)"/>
    <property type="match status" value="2"/>
</dbReference>
<dbReference type="Pfam" id="PF21323">
    <property type="entry name" value="KDM5_C-hel"/>
    <property type="match status" value="1"/>
</dbReference>
<dbReference type="Pfam" id="PF00628">
    <property type="entry name" value="PHD"/>
    <property type="match status" value="2"/>
</dbReference>
<feature type="domain" description="PHD-type" evidence="13">
    <location>
        <begin position="1"/>
        <end position="36"/>
    </location>
</feature>
<organism evidence="15 16">
    <name type="scientific">Tigriopus californicus</name>
    <name type="common">Marine copepod</name>
    <dbReference type="NCBI Taxonomy" id="6832"/>
    <lineage>
        <taxon>Eukaryota</taxon>
        <taxon>Metazoa</taxon>
        <taxon>Ecdysozoa</taxon>
        <taxon>Arthropoda</taxon>
        <taxon>Crustacea</taxon>
        <taxon>Multicrustacea</taxon>
        <taxon>Hexanauplia</taxon>
        <taxon>Copepoda</taxon>
        <taxon>Harpacticoida</taxon>
        <taxon>Harpacticidae</taxon>
        <taxon>Tigriopus</taxon>
    </lineage>
</organism>
<feature type="compositionally biased region" description="Acidic residues" evidence="12">
    <location>
        <begin position="1107"/>
        <end position="1121"/>
    </location>
</feature>
<dbReference type="PROSITE" id="PS50016">
    <property type="entry name" value="ZF_PHD_2"/>
    <property type="match status" value="1"/>
</dbReference>
<protein>
    <recommendedName>
        <fullName evidence="17">[Histone H3]-trimethyl-L-lysine(4) demethylase</fullName>
    </recommendedName>
</protein>
<feature type="region of interest" description="Disordered" evidence="12">
    <location>
        <begin position="1072"/>
        <end position="1131"/>
    </location>
</feature>
<accession>A0A553NZK9</accession>
<dbReference type="InterPro" id="IPR003347">
    <property type="entry name" value="JmjC_dom"/>
</dbReference>
<keyword evidence="8" id="KW-0408">Iron</keyword>
<dbReference type="InterPro" id="IPR011011">
    <property type="entry name" value="Znf_FYVE_PHD"/>
</dbReference>
<dbReference type="SMART" id="SM00558">
    <property type="entry name" value="JmjC"/>
    <property type="match status" value="1"/>
</dbReference>
<dbReference type="GO" id="GO:0000785">
    <property type="term" value="C:chromatin"/>
    <property type="evidence" value="ECO:0007669"/>
    <property type="project" value="TreeGrafter"/>
</dbReference>
<dbReference type="InterPro" id="IPR004198">
    <property type="entry name" value="Znf_C5HC2"/>
</dbReference>
<dbReference type="InterPro" id="IPR048615">
    <property type="entry name" value="KDM5_C-hel"/>
</dbReference>
<dbReference type="Pfam" id="PF02928">
    <property type="entry name" value="zf-C5HC2"/>
    <property type="match status" value="1"/>
</dbReference>
<comment type="caution">
    <text evidence="15">The sequence shown here is derived from an EMBL/GenBank/DDBJ whole genome shotgun (WGS) entry which is preliminary data.</text>
</comment>
<keyword evidence="11" id="KW-0175">Coiled coil</keyword>
<feature type="coiled-coil region" evidence="11">
    <location>
        <begin position="809"/>
        <end position="836"/>
    </location>
</feature>
<evidence type="ECO:0000313" key="16">
    <source>
        <dbReference type="Proteomes" id="UP000318571"/>
    </source>
</evidence>
<keyword evidence="3" id="KW-0677">Repeat</keyword>
<keyword evidence="2" id="KW-0479">Metal-binding</keyword>
<dbReference type="SMART" id="SM00249">
    <property type="entry name" value="PHD"/>
    <property type="match status" value="3"/>
</dbReference>
<dbReference type="GO" id="GO:0034647">
    <property type="term" value="F:histone H3K4me/H3K4me2/H3K4me3 demethylase activity"/>
    <property type="evidence" value="ECO:0007669"/>
    <property type="project" value="TreeGrafter"/>
</dbReference>
<dbReference type="Pfam" id="PF08429">
    <property type="entry name" value="PLU-1"/>
    <property type="match status" value="1"/>
</dbReference>
<dbReference type="GO" id="GO:0005634">
    <property type="term" value="C:nucleus"/>
    <property type="evidence" value="ECO:0007669"/>
    <property type="project" value="UniProtKB-SubCell"/>
</dbReference>
<keyword evidence="16" id="KW-1185">Reference proteome</keyword>
<evidence type="ECO:0000259" key="14">
    <source>
        <dbReference type="PROSITE" id="PS51184"/>
    </source>
</evidence>
<dbReference type="InterPro" id="IPR001965">
    <property type="entry name" value="Znf_PHD"/>
</dbReference>
<dbReference type="CDD" id="cd15515">
    <property type="entry name" value="PHD1_KDM5A_like"/>
    <property type="match status" value="1"/>
</dbReference>
<evidence type="ECO:0000256" key="9">
    <source>
        <dbReference type="ARBA" id="ARBA00023242"/>
    </source>
</evidence>
<feature type="region of interest" description="Disordered" evidence="12">
    <location>
        <begin position="863"/>
        <end position="882"/>
    </location>
</feature>
<evidence type="ECO:0000256" key="1">
    <source>
        <dbReference type="ARBA" id="ARBA00004123"/>
    </source>
</evidence>
<evidence type="ECO:0000256" key="4">
    <source>
        <dbReference type="ARBA" id="ARBA00022771"/>
    </source>
</evidence>
<evidence type="ECO:0000259" key="13">
    <source>
        <dbReference type="PROSITE" id="PS50016"/>
    </source>
</evidence>
<comment type="subcellular location">
    <subcellularLocation>
        <location evidence="1">Nucleus</location>
    </subcellularLocation>
</comment>
<evidence type="ECO:0000256" key="12">
    <source>
        <dbReference type="SAM" id="MobiDB-lite"/>
    </source>
</evidence>
<dbReference type="Pfam" id="PF02373">
    <property type="entry name" value="JmjC"/>
    <property type="match status" value="1"/>
</dbReference>
<evidence type="ECO:0000256" key="6">
    <source>
        <dbReference type="ARBA" id="ARBA00022853"/>
    </source>
</evidence>
<dbReference type="STRING" id="6832.A0A553NZK9"/>
<evidence type="ECO:0000256" key="11">
    <source>
        <dbReference type="SAM" id="Coils"/>
    </source>
</evidence>
<feature type="compositionally biased region" description="Basic and acidic residues" evidence="12">
    <location>
        <begin position="1085"/>
        <end position="1101"/>
    </location>
</feature>
<dbReference type="EMBL" id="VCGU01000009">
    <property type="protein sequence ID" value="TRY70876.1"/>
    <property type="molecule type" value="Genomic_DNA"/>
</dbReference>
<evidence type="ECO:0008006" key="17">
    <source>
        <dbReference type="Google" id="ProtNLM"/>
    </source>
</evidence>
<evidence type="ECO:0000256" key="8">
    <source>
        <dbReference type="ARBA" id="ARBA00023004"/>
    </source>
</evidence>
<dbReference type="SUPFAM" id="SSF57903">
    <property type="entry name" value="FYVE/PHD zinc finger"/>
    <property type="match status" value="3"/>
</dbReference>
<keyword evidence="7" id="KW-0560">Oxidoreductase</keyword>
<dbReference type="Proteomes" id="UP000318571">
    <property type="component" value="Chromosome 9"/>
</dbReference>
<keyword evidence="5" id="KW-0862">Zinc</keyword>
<feature type="domain" description="JmjC" evidence="14">
    <location>
        <begin position="129"/>
        <end position="295"/>
    </location>
</feature>
<evidence type="ECO:0000256" key="5">
    <source>
        <dbReference type="ARBA" id="ARBA00022833"/>
    </source>
</evidence>
<dbReference type="InterPro" id="IPR019787">
    <property type="entry name" value="Znf_PHD-finger"/>
</dbReference>
<dbReference type="SUPFAM" id="SSF51197">
    <property type="entry name" value="Clavaminate synthase-like"/>
    <property type="match status" value="1"/>
</dbReference>
<feature type="region of interest" description="Disordered" evidence="12">
    <location>
        <begin position="1175"/>
        <end position="1194"/>
    </location>
</feature>
<dbReference type="AlphaFoldDB" id="A0A553NZK9"/>
<evidence type="ECO:0000256" key="2">
    <source>
        <dbReference type="ARBA" id="ARBA00022723"/>
    </source>
</evidence>
<dbReference type="Gene3D" id="2.60.120.650">
    <property type="entry name" value="Cupin"/>
    <property type="match status" value="1"/>
</dbReference>
<dbReference type="CDD" id="cd15610">
    <property type="entry name" value="PHD3_KDM5A_like"/>
    <property type="match status" value="1"/>
</dbReference>
<keyword evidence="9" id="KW-0539">Nucleus</keyword>
<dbReference type="PANTHER" id="PTHR10694">
    <property type="entry name" value="LYSINE-SPECIFIC DEMETHYLASE"/>
    <property type="match status" value="1"/>
</dbReference>
<feature type="compositionally biased region" description="Basic and acidic residues" evidence="12">
    <location>
        <begin position="1182"/>
        <end position="1194"/>
    </location>
</feature>
<dbReference type="GO" id="GO:0008270">
    <property type="term" value="F:zinc ion binding"/>
    <property type="evidence" value="ECO:0007669"/>
    <property type="project" value="UniProtKB-KW"/>
</dbReference>
<evidence type="ECO:0000313" key="15">
    <source>
        <dbReference type="EMBL" id="TRY70876.1"/>
    </source>
</evidence>
<dbReference type="OMA" id="YRTNQHA"/>
<dbReference type="InterPro" id="IPR013083">
    <property type="entry name" value="Znf_RING/FYVE/PHD"/>
</dbReference>
<sequence>MLLCDGCDDSYHTFCLMPPLAEIPKGDWRCPKCVAAEVSKPMEAFGFEQAQKEYTLQSFGEMADQFKSDYFNMPVHLIPTSLVEKEYWRILENIDEDVMVEYGADLHTMDHGSGFPTLASKNLSKDDELYAKADWNLNRLPVVANSILRAIDMDISGMKVPWLYVGMCFSTFCWHTEDHWTPSINYLHWGEPKTWYGIPGHYAEKAEEVMRESAKELFSGQPDLLHHIVTTMNPNVLQAHGVPVYRADQHAGEFMITFPRGYHAGFNHGYNLAEAVNFAPPDWLEMGRKCVEHYSLMRRYCVFCHDELVCQMASRANELTLQVAAGTYKDMLVMVENEKRMRRQLLEAGVTEAEREAFELLPDDERQCAICKTTCFLSALTSNDGRSNEIICLRHFKSMECDPEKLVLRYRYTLDELAQFLHGLKVRAECYDFWVDRVKKVLEAKGDARMELEDVRELLNEALDRKYPETELFEALQVTVEEADKCQTVANQLGSRKIRTRTRGVPDSKSKLTVDELELFAHNLDLLPVKVSGREGVQELLEQVDGFQKDAQKLLEMKKPDVSDIEKCLELGVSLEVELTELAALKNKLKQTQWLEEVQELLDDPQTCTFEQLKEVLDSGTDLPAHPDVEKALGEISGLLTQADGWEEKAKLCLAAKPKWSMTDVERLVKEGDAISQGLPGLSALKDALRKAREWWSRAESLQHPDNYPYLDTLDALVAKGRPLPIKLDPLNNLETQVASARAWRERTSRVFLKKNSHFALLDILCPRVDVGSSDGKRKSSKPKEDGIIPHPIFSSLTAQELSDPQSFVKAFKEAAAEELKAMSQLREKNSSVEEREKSGKSRLMIECELCRDLFHPSHVPIPVQKKPENGNNSPCSPTNAIEKPSSLREIKFLCPSCQTSRRPRLETILSLLVALQKLTVRLPEGEALQCLTERAMAWQSAARTVLETPEVVEALDKLKPNTSPVPKSPQSSENGNTSPGGRRSPDLPEIRLSQACIDSLEDLMMQGDLLEVSLDELQHIWRLLQATEPRRSKKYPDLKQLEAELESVREDIKAKKRKRVAENGGSVEVKKRVTLEGGAKRPKKEISTKRTSTKRPDQKPNKTAQEDEEDDDDDEEEAQEDCSAQPSCLRPTGKEVHWVQCDGCELWFHLYCIGLKPEQVSEDEEFICKACKPNRHKRRKGDSSKSHNISDET</sequence>
<feature type="region of interest" description="Disordered" evidence="12">
    <location>
        <begin position="957"/>
        <end position="989"/>
    </location>
</feature>
<proteinExistence type="predicted"/>
<name>A0A553NZK9_TIGCA</name>
<dbReference type="InterPro" id="IPR013637">
    <property type="entry name" value="Lys_sp_deMease-like_dom"/>
</dbReference>
<keyword evidence="4 10" id="KW-0863">Zinc-finger</keyword>
<dbReference type="PROSITE" id="PS51184">
    <property type="entry name" value="JMJC"/>
    <property type="match status" value="1"/>
</dbReference>
<keyword evidence="6" id="KW-0156">Chromatin regulator</keyword>